<evidence type="ECO:0000256" key="3">
    <source>
        <dbReference type="SAM" id="MobiDB-lite"/>
    </source>
</evidence>
<evidence type="ECO:0000256" key="2">
    <source>
        <dbReference type="ARBA" id="ARBA00022801"/>
    </source>
</evidence>
<accession>A0A7J5AY27</accession>
<dbReference type="AlphaFoldDB" id="A0A7J5AY27"/>
<keyword evidence="6" id="KW-1185">Reference proteome</keyword>
<feature type="compositionally biased region" description="Low complexity" evidence="3">
    <location>
        <begin position="122"/>
        <end position="132"/>
    </location>
</feature>
<dbReference type="EMBL" id="WBJX01000006">
    <property type="protein sequence ID" value="KAB1636366.1"/>
    <property type="molecule type" value="Genomic_DNA"/>
</dbReference>
<dbReference type="InterPro" id="IPR010618">
    <property type="entry name" value="RPF"/>
</dbReference>
<feature type="region of interest" description="Disordered" evidence="3">
    <location>
        <begin position="94"/>
        <end position="141"/>
    </location>
</feature>
<evidence type="ECO:0000313" key="6">
    <source>
        <dbReference type="Proteomes" id="UP000490386"/>
    </source>
</evidence>
<dbReference type="CDD" id="cd13925">
    <property type="entry name" value="RPF"/>
    <property type="match status" value="1"/>
</dbReference>
<name>A0A7J5AY27_9MICO</name>
<organism evidence="5 6">
    <name type="scientific">Pseudoclavibacter terrae</name>
    <dbReference type="NCBI Taxonomy" id="1530195"/>
    <lineage>
        <taxon>Bacteria</taxon>
        <taxon>Bacillati</taxon>
        <taxon>Actinomycetota</taxon>
        <taxon>Actinomycetes</taxon>
        <taxon>Micrococcales</taxon>
        <taxon>Microbacteriaceae</taxon>
        <taxon>Pseudoclavibacter</taxon>
    </lineage>
</organism>
<sequence length="215" mass="21714">MTTTDIRTGSTRASRPAGLGRRIGARVVVPTLAGLAIAALAVTATVQLGAQNDGESGVLSVASVDELTVAGAQGYAVSLVSAVDEAQASDARTSDIASIVVTTPTPTPTPEPEPAPAPKAPSPDTSSSGGSSYEEANVSSDPSVDATLARIAQCESGGNPAAVNPAGYYGLYQFSIPTWQSVGGTGLPSEASVEEQTMRAKMLQAKAGWGQWSCY</sequence>
<evidence type="ECO:0000313" key="5">
    <source>
        <dbReference type="EMBL" id="KAB1636366.1"/>
    </source>
</evidence>
<proteinExistence type="inferred from homology"/>
<evidence type="ECO:0000259" key="4">
    <source>
        <dbReference type="Pfam" id="PF06737"/>
    </source>
</evidence>
<dbReference type="SUPFAM" id="SSF53955">
    <property type="entry name" value="Lysozyme-like"/>
    <property type="match status" value="1"/>
</dbReference>
<comment type="caution">
    <text evidence="5">The sequence shown here is derived from an EMBL/GenBank/DDBJ whole genome shotgun (WGS) entry which is preliminary data.</text>
</comment>
<dbReference type="RefSeq" id="WP_151424677.1">
    <property type="nucleotide sequence ID" value="NZ_WBJX01000006.1"/>
</dbReference>
<dbReference type="Gene3D" id="1.10.530.10">
    <property type="match status" value="1"/>
</dbReference>
<dbReference type="Proteomes" id="UP000490386">
    <property type="component" value="Unassembled WGS sequence"/>
</dbReference>
<dbReference type="Pfam" id="PF06737">
    <property type="entry name" value="Transglycosylas"/>
    <property type="match status" value="1"/>
</dbReference>
<reference evidence="5 6" key="1">
    <citation type="submission" date="2019-09" db="EMBL/GenBank/DDBJ databases">
        <title>Phylogeny of genus Pseudoclavibacter and closely related genus.</title>
        <authorList>
            <person name="Li Y."/>
        </authorList>
    </citation>
    <scope>NUCLEOTIDE SEQUENCE [LARGE SCALE GENOMIC DNA]</scope>
    <source>
        <strain evidence="5 6">THG-MD12</strain>
    </source>
</reference>
<gene>
    <name evidence="5" type="ORF">F8O03_15500</name>
</gene>
<dbReference type="InterPro" id="IPR023346">
    <property type="entry name" value="Lysozyme-like_dom_sf"/>
</dbReference>
<dbReference type="GO" id="GO:0016787">
    <property type="term" value="F:hydrolase activity"/>
    <property type="evidence" value="ECO:0007669"/>
    <property type="project" value="UniProtKB-KW"/>
</dbReference>
<feature type="domain" description="Resuscitation-promoting factor core lysozyme-like" evidence="4">
    <location>
        <begin position="145"/>
        <end position="214"/>
    </location>
</feature>
<dbReference type="OrthoDB" id="1404170at2"/>
<evidence type="ECO:0000256" key="1">
    <source>
        <dbReference type="ARBA" id="ARBA00010830"/>
    </source>
</evidence>
<protein>
    <submittedName>
        <fullName evidence="5">Transglycosylase SLT domain-containing protein</fullName>
    </submittedName>
</protein>
<keyword evidence="2" id="KW-0378">Hydrolase</keyword>
<comment type="similarity">
    <text evidence="1">Belongs to the transglycosylase family. Rpf subfamily.</text>
</comment>
<feature type="compositionally biased region" description="Pro residues" evidence="3">
    <location>
        <begin position="105"/>
        <end position="121"/>
    </location>
</feature>